<dbReference type="Gene3D" id="1.10.10.10">
    <property type="entry name" value="Winged helix-like DNA-binding domain superfamily/Winged helix DNA-binding domain"/>
    <property type="match status" value="1"/>
</dbReference>
<evidence type="ECO:0000313" key="7">
    <source>
        <dbReference type="Proteomes" id="UP000199341"/>
    </source>
</evidence>
<dbReference type="InterPro" id="IPR005119">
    <property type="entry name" value="LysR_subst-bd"/>
</dbReference>
<accession>A0A1H0PZW6</accession>
<feature type="domain" description="HTH lysR-type" evidence="5">
    <location>
        <begin position="7"/>
        <end position="64"/>
    </location>
</feature>
<evidence type="ECO:0000256" key="3">
    <source>
        <dbReference type="ARBA" id="ARBA00023125"/>
    </source>
</evidence>
<keyword evidence="7" id="KW-1185">Reference proteome</keyword>
<gene>
    <name evidence="6" type="ORF">SAMN05216259_11779</name>
</gene>
<keyword evidence="2" id="KW-0805">Transcription regulation</keyword>
<dbReference type="RefSeq" id="WP_093787686.1">
    <property type="nucleotide sequence ID" value="NZ_FNIE01000017.1"/>
</dbReference>
<dbReference type="Gene3D" id="3.40.190.10">
    <property type="entry name" value="Periplasmic binding protein-like II"/>
    <property type="match status" value="2"/>
</dbReference>
<dbReference type="GO" id="GO:0003700">
    <property type="term" value="F:DNA-binding transcription factor activity"/>
    <property type="evidence" value="ECO:0007669"/>
    <property type="project" value="InterPro"/>
</dbReference>
<evidence type="ECO:0000313" key="6">
    <source>
        <dbReference type="EMBL" id="SDP10721.1"/>
    </source>
</evidence>
<evidence type="ECO:0000259" key="5">
    <source>
        <dbReference type="PROSITE" id="PS50931"/>
    </source>
</evidence>
<evidence type="ECO:0000256" key="4">
    <source>
        <dbReference type="ARBA" id="ARBA00023163"/>
    </source>
</evidence>
<dbReference type="InterPro" id="IPR000847">
    <property type="entry name" value="LysR_HTH_N"/>
</dbReference>
<dbReference type="GO" id="GO:0000976">
    <property type="term" value="F:transcription cis-regulatory region binding"/>
    <property type="evidence" value="ECO:0007669"/>
    <property type="project" value="TreeGrafter"/>
</dbReference>
<dbReference type="Proteomes" id="UP000199341">
    <property type="component" value="Unassembled WGS sequence"/>
</dbReference>
<evidence type="ECO:0000256" key="2">
    <source>
        <dbReference type="ARBA" id="ARBA00023015"/>
    </source>
</evidence>
<reference evidence="6 7" key="1">
    <citation type="submission" date="2016-10" db="EMBL/GenBank/DDBJ databases">
        <authorList>
            <person name="de Groot N.N."/>
        </authorList>
    </citation>
    <scope>NUCLEOTIDE SEQUENCE [LARGE SCALE GENOMIC DNA]</scope>
    <source>
        <strain evidence="6 7">CGMCC 4.2022</strain>
    </source>
</reference>
<dbReference type="SUPFAM" id="SSF53850">
    <property type="entry name" value="Periplasmic binding protein-like II"/>
    <property type="match status" value="1"/>
</dbReference>
<dbReference type="PROSITE" id="PS50931">
    <property type="entry name" value="HTH_LYSR"/>
    <property type="match status" value="1"/>
</dbReference>
<keyword evidence="4" id="KW-0804">Transcription</keyword>
<dbReference type="SUPFAM" id="SSF46785">
    <property type="entry name" value="Winged helix' DNA-binding domain"/>
    <property type="match status" value="1"/>
</dbReference>
<dbReference type="STRING" id="310781.SAMN05216259_11779"/>
<protein>
    <submittedName>
        <fullName evidence="6">DNA-binding transcriptional regulator, LysR family</fullName>
    </submittedName>
</protein>
<dbReference type="PANTHER" id="PTHR30126">
    <property type="entry name" value="HTH-TYPE TRANSCRIPTIONAL REGULATOR"/>
    <property type="match status" value="1"/>
</dbReference>
<dbReference type="InterPro" id="IPR036390">
    <property type="entry name" value="WH_DNA-bd_sf"/>
</dbReference>
<proteinExistence type="inferred from homology"/>
<comment type="similarity">
    <text evidence="1">Belongs to the LysR transcriptional regulatory family.</text>
</comment>
<dbReference type="InterPro" id="IPR036388">
    <property type="entry name" value="WH-like_DNA-bd_sf"/>
</dbReference>
<dbReference type="Pfam" id="PF00126">
    <property type="entry name" value="HTH_1"/>
    <property type="match status" value="1"/>
</dbReference>
<dbReference type="Pfam" id="PF03466">
    <property type="entry name" value="LysR_substrate"/>
    <property type="match status" value="1"/>
</dbReference>
<organism evidence="6 7">
    <name type="scientific">Actinacidiphila guanduensis</name>
    <dbReference type="NCBI Taxonomy" id="310781"/>
    <lineage>
        <taxon>Bacteria</taxon>
        <taxon>Bacillati</taxon>
        <taxon>Actinomycetota</taxon>
        <taxon>Actinomycetes</taxon>
        <taxon>Kitasatosporales</taxon>
        <taxon>Streptomycetaceae</taxon>
        <taxon>Actinacidiphila</taxon>
    </lineage>
</organism>
<dbReference type="PANTHER" id="PTHR30126:SF39">
    <property type="entry name" value="HTH-TYPE TRANSCRIPTIONAL REGULATOR CYSL"/>
    <property type="match status" value="1"/>
</dbReference>
<keyword evidence="3 6" id="KW-0238">DNA-binding</keyword>
<dbReference type="EMBL" id="FNIE01000017">
    <property type="protein sequence ID" value="SDP10721.1"/>
    <property type="molecule type" value="Genomic_DNA"/>
</dbReference>
<sequence>MLSSRVPELASLQMLSVVARTGSLRLAAAELGATQQNLSQRVRTMEAQVGVPLLARGPRGSQLTASGRLIVQWASRVLDAAAELDAGITSLRTDRAGRIRVAASLTVAEHLLPRWMVMLRDQQHRAGQPSTSVELEAANSRTVCARIAEGAADLGFVEGPRAPRNLRSRTVGRDELLLVVPGTHPWARRRRPIGAAELAATPLVCRERGSGTRQALTAALAAALPGVPQAEPALELTGTAAVKAAIIAGAGPGALSSLAVADDIALGRLRPLAVTGVDLVRSLRAVWGGGPQPPAGPVRDLVALASRGGG</sequence>
<name>A0A1H0PZW6_9ACTN</name>
<dbReference type="AlphaFoldDB" id="A0A1H0PZW6"/>
<dbReference type="OrthoDB" id="9808620at2"/>
<evidence type="ECO:0000256" key="1">
    <source>
        <dbReference type="ARBA" id="ARBA00009437"/>
    </source>
</evidence>